<dbReference type="OrthoDB" id="8402090at2"/>
<accession>A0A1Q9AQL8</accession>
<sequence length="164" mass="17685">MRIESQSLAARALLTPTPEAAASISLSVQSGVARYAAAPPLPVAAPSSRLSSALFDMQFKEQFSGDGAAADNSGFGRTEREFIDWSKRSLAETIRAQVLEENGLTEESLRRLPQDEQHAILDEIKERIRLAQTSAATPRDNAPDMPPAVPELSLWDHPGFASAA</sequence>
<evidence type="ECO:0000256" key="1">
    <source>
        <dbReference type="SAM" id="MobiDB-lite"/>
    </source>
</evidence>
<proteinExistence type="predicted"/>
<dbReference type="Proteomes" id="UP000186143">
    <property type="component" value="Unassembled WGS sequence"/>
</dbReference>
<gene>
    <name evidence="2" type="ORF">BJF92_21670</name>
</gene>
<reference evidence="2 3" key="1">
    <citation type="submission" date="2016-09" db="EMBL/GenBank/DDBJ databases">
        <title>Rhizobium sp. nov., a novel species isolated from the rice rhizosphere.</title>
        <authorList>
            <person name="Zhao J."/>
            <person name="Zhang X."/>
        </authorList>
    </citation>
    <scope>NUCLEOTIDE SEQUENCE [LARGE SCALE GENOMIC DNA]</scope>
    <source>
        <strain evidence="2 3">MH17</strain>
    </source>
</reference>
<name>A0A1Q9AQL8_9HYPH</name>
<protein>
    <submittedName>
        <fullName evidence="2">Uncharacterized protein</fullName>
    </submittedName>
</protein>
<organism evidence="2 3">
    <name type="scientific">Xaviernesmea rhizosphaerae</name>
    <dbReference type="NCBI Taxonomy" id="1672749"/>
    <lineage>
        <taxon>Bacteria</taxon>
        <taxon>Pseudomonadati</taxon>
        <taxon>Pseudomonadota</taxon>
        <taxon>Alphaproteobacteria</taxon>
        <taxon>Hyphomicrobiales</taxon>
        <taxon>Rhizobiaceae</taxon>
        <taxon>Rhizobium/Agrobacterium group</taxon>
        <taxon>Xaviernesmea</taxon>
    </lineage>
</organism>
<dbReference type="AlphaFoldDB" id="A0A1Q9AQL8"/>
<dbReference type="EMBL" id="MKIO01000011">
    <property type="protein sequence ID" value="OLP57666.1"/>
    <property type="molecule type" value="Genomic_DNA"/>
</dbReference>
<dbReference type="RefSeq" id="WP_075632796.1">
    <property type="nucleotide sequence ID" value="NZ_MKIO01000011.1"/>
</dbReference>
<evidence type="ECO:0000313" key="2">
    <source>
        <dbReference type="EMBL" id="OLP57666.1"/>
    </source>
</evidence>
<evidence type="ECO:0000313" key="3">
    <source>
        <dbReference type="Proteomes" id="UP000186143"/>
    </source>
</evidence>
<feature type="region of interest" description="Disordered" evidence="1">
    <location>
        <begin position="131"/>
        <end position="164"/>
    </location>
</feature>
<comment type="caution">
    <text evidence="2">The sequence shown here is derived from an EMBL/GenBank/DDBJ whole genome shotgun (WGS) entry which is preliminary data.</text>
</comment>